<proteinExistence type="inferred from homology"/>
<dbReference type="InterPro" id="IPR027417">
    <property type="entry name" value="P-loop_NTPase"/>
</dbReference>
<comment type="similarity">
    <text evidence="1">Belongs to the SIMIBI class G3E GTPase family. UreG subfamily.</text>
</comment>
<dbReference type="Pfam" id="PF02492">
    <property type="entry name" value="cobW"/>
    <property type="match status" value="1"/>
</dbReference>
<name>A0A1D1UWX7_RAMVA</name>
<protein>
    <recommendedName>
        <fullName evidence="6">CobW/HypB/UreG nucleotide-binding domain-containing protein</fullName>
    </recommendedName>
</protein>
<evidence type="ECO:0000256" key="3">
    <source>
        <dbReference type="ARBA" id="ARBA00022988"/>
    </source>
</evidence>
<dbReference type="InterPro" id="IPR003495">
    <property type="entry name" value="CobW/HypB/UreG_nucleotide-bd"/>
</dbReference>
<evidence type="ECO:0000259" key="6">
    <source>
        <dbReference type="Pfam" id="PF02492"/>
    </source>
</evidence>
<keyword evidence="2" id="KW-0547">Nucleotide-binding</keyword>
<evidence type="ECO:0000256" key="2">
    <source>
        <dbReference type="ARBA" id="ARBA00022741"/>
    </source>
</evidence>
<feature type="domain" description="CobW/HypB/UreG nucleotide-binding" evidence="6">
    <location>
        <begin position="105"/>
        <end position="195"/>
    </location>
</feature>
<dbReference type="Gene3D" id="3.40.50.300">
    <property type="entry name" value="P-loop containing nucleotide triphosphate hydrolases"/>
    <property type="match status" value="1"/>
</dbReference>
<dbReference type="Proteomes" id="UP000186922">
    <property type="component" value="Unassembled WGS sequence"/>
</dbReference>
<dbReference type="GO" id="GO:0016151">
    <property type="term" value="F:nickel cation binding"/>
    <property type="evidence" value="ECO:0007669"/>
    <property type="project" value="InterPro"/>
</dbReference>
<dbReference type="GO" id="GO:0005525">
    <property type="term" value="F:GTP binding"/>
    <property type="evidence" value="ECO:0007669"/>
    <property type="project" value="UniProtKB-KW"/>
</dbReference>
<evidence type="ECO:0000313" key="7">
    <source>
        <dbReference type="EMBL" id="GAU94159.1"/>
    </source>
</evidence>
<dbReference type="GO" id="GO:0043419">
    <property type="term" value="P:urea catabolic process"/>
    <property type="evidence" value="ECO:0007669"/>
    <property type="project" value="InterPro"/>
</dbReference>
<evidence type="ECO:0000256" key="1">
    <source>
        <dbReference type="ARBA" id="ARBA00005732"/>
    </source>
</evidence>
<keyword evidence="3" id="KW-0996">Nickel insertion</keyword>
<dbReference type="GO" id="GO:0003924">
    <property type="term" value="F:GTPase activity"/>
    <property type="evidence" value="ECO:0007669"/>
    <property type="project" value="InterPro"/>
</dbReference>
<dbReference type="PANTHER" id="PTHR31715">
    <property type="entry name" value="UREASE ACCESSORY PROTEIN G"/>
    <property type="match status" value="1"/>
</dbReference>
<organism evidence="7 8">
    <name type="scientific">Ramazzottius varieornatus</name>
    <name type="common">Water bear</name>
    <name type="synonym">Tardigrade</name>
    <dbReference type="NCBI Taxonomy" id="947166"/>
    <lineage>
        <taxon>Eukaryota</taxon>
        <taxon>Metazoa</taxon>
        <taxon>Ecdysozoa</taxon>
        <taxon>Tardigrada</taxon>
        <taxon>Eutardigrada</taxon>
        <taxon>Parachela</taxon>
        <taxon>Hypsibioidea</taxon>
        <taxon>Ramazzottiidae</taxon>
        <taxon>Ramazzottius</taxon>
    </lineage>
</organism>
<dbReference type="AlphaFoldDB" id="A0A1D1UWX7"/>
<keyword evidence="5" id="KW-0143">Chaperone</keyword>
<keyword evidence="8" id="KW-1185">Reference proteome</keyword>
<dbReference type="SUPFAM" id="SSF52540">
    <property type="entry name" value="P-loop containing nucleoside triphosphate hydrolases"/>
    <property type="match status" value="1"/>
</dbReference>
<gene>
    <name evidence="7" type="primary">RvY_05984-1</name>
    <name evidence="7" type="synonym">RvY_05984.1</name>
    <name evidence="7" type="ORF">RvY_05984</name>
</gene>
<dbReference type="EMBL" id="BDGG01000002">
    <property type="protein sequence ID" value="GAU94159.1"/>
    <property type="molecule type" value="Genomic_DNA"/>
</dbReference>
<evidence type="ECO:0000256" key="5">
    <source>
        <dbReference type="ARBA" id="ARBA00023186"/>
    </source>
</evidence>
<evidence type="ECO:0000313" key="8">
    <source>
        <dbReference type="Proteomes" id="UP000186922"/>
    </source>
</evidence>
<comment type="caution">
    <text evidence="7">The sequence shown here is derived from an EMBL/GenBank/DDBJ whole genome shotgun (WGS) entry which is preliminary data.</text>
</comment>
<evidence type="ECO:0000256" key="4">
    <source>
        <dbReference type="ARBA" id="ARBA00023134"/>
    </source>
</evidence>
<dbReference type="OrthoDB" id="10063137at2759"/>
<dbReference type="STRING" id="947166.A0A1D1UWX7"/>
<accession>A0A1D1UWX7</accession>
<dbReference type="PANTHER" id="PTHR31715:SF0">
    <property type="entry name" value="UREASE ACCESSORY PROTEIN G"/>
    <property type="match status" value="1"/>
</dbReference>
<reference evidence="7 8" key="1">
    <citation type="journal article" date="2016" name="Nat. Commun.">
        <title>Extremotolerant tardigrade genome and improved radiotolerance of human cultured cells by tardigrade-unique protein.</title>
        <authorList>
            <person name="Hashimoto T."/>
            <person name="Horikawa D.D."/>
            <person name="Saito Y."/>
            <person name="Kuwahara H."/>
            <person name="Kozuka-Hata H."/>
            <person name="Shin-I T."/>
            <person name="Minakuchi Y."/>
            <person name="Ohishi K."/>
            <person name="Motoyama A."/>
            <person name="Aizu T."/>
            <person name="Enomoto A."/>
            <person name="Kondo K."/>
            <person name="Tanaka S."/>
            <person name="Hara Y."/>
            <person name="Koshikawa S."/>
            <person name="Sagara H."/>
            <person name="Miura T."/>
            <person name="Yokobori S."/>
            <person name="Miyagawa K."/>
            <person name="Suzuki Y."/>
            <person name="Kubo T."/>
            <person name="Oyama M."/>
            <person name="Kohara Y."/>
            <person name="Fujiyama A."/>
            <person name="Arakawa K."/>
            <person name="Katayama T."/>
            <person name="Toyoda A."/>
            <person name="Kunieda T."/>
        </authorList>
    </citation>
    <scope>NUCLEOTIDE SEQUENCE [LARGE SCALE GENOMIC DNA]</scope>
    <source>
        <strain evidence="7 8">YOKOZUNA-1</strain>
    </source>
</reference>
<sequence length="240" mass="26081">MATVASTATPMRFLEDPETTTNGKCQMLVARAFTAGIGGPVGSGKTAMMCSLLLAFTYQFAGKTESSWSATKLYPSSVCEPWRLVDVHMPQFERYVHDYSLNMESVKELTKKFKPEIVLLESGGDNLAANFSRELADYIIYILDVTGGDKIPRKVGPGITQSDLLIINKTDLAEAVGASLEVMSPDAGIMRQNGPTIFAQVKNMIGIPETANLILDAAKAVKIHTTVQKILLLKFTDTVN</sequence>
<keyword evidence="4" id="KW-0342">GTP-binding</keyword>
<dbReference type="InterPro" id="IPR004400">
    <property type="entry name" value="UreG"/>
</dbReference>